<name>A0ABS4WYX6_9MICO</name>
<feature type="DNA-binding region" description="H-T-H motif" evidence="5">
    <location>
        <begin position="47"/>
        <end position="66"/>
    </location>
</feature>
<dbReference type="Proteomes" id="UP001519290">
    <property type="component" value="Unassembled WGS sequence"/>
</dbReference>
<evidence type="ECO:0000256" key="1">
    <source>
        <dbReference type="ARBA" id="ARBA00022491"/>
    </source>
</evidence>
<evidence type="ECO:0000256" key="6">
    <source>
        <dbReference type="SAM" id="MobiDB-lite"/>
    </source>
</evidence>
<accession>A0ABS4WYX6</accession>
<comment type="caution">
    <text evidence="8">The sequence shown here is derived from an EMBL/GenBank/DDBJ whole genome shotgun (WGS) entry which is preliminary data.</text>
</comment>
<dbReference type="PROSITE" id="PS50977">
    <property type="entry name" value="HTH_TETR_2"/>
    <property type="match status" value="1"/>
</dbReference>
<dbReference type="InterPro" id="IPR036271">
    <property type="entry name" value="Tet_transcr_reg_TetR-rel_C_sf"/>
</dbReference>
<dbReference type="InterPro" id="IPR039538">
    <property type="entry name" value="BetI_C"/>
</dbReference>
<keyword evidence="1" id="KW-0678">Repressor</keyword>
<feature type="region of interest" description="Disordered" evidence="6">
    <location>
        <begin position="1"/>
        <end position="23"/>
    </location>
</feature>
<organism evidence="8 9">
    <name type="scientific">Brachybacterium sacelli</name>
    <dbReference type="NCBI Taxonomy" id="173364"/>
    <lineage>
        <taxon>Bacteria</taxon>
        <taxon>Bacillati</taxon>
        <taxon>Actinomycetota</taxon>
        <taxon>Actinomycetes</taxon>
        <taxon>Micrococcales</taxon>
        <taxon>Dermabacteraceae</taxon>
        <taxon>Brachybacterium</taxon>
    </lineage>
</organism>
<sequence>MPPRSETSDDDAPIGRRGSYSKGVARRQEILDRALEVFRERGPEGTSLRRVAEEIGVSHGALLHYFSSREQLLLALYEHTEKHRHDLRGHEEMARQGAVGNLVEAAGVNVNLPGFVQLYSTLVAGALEEERTETRDYFIRRFERVREQTADRLRRQQEAGEVRSGLDADKLAALLVAASDGLQTQWLLEPEVDLEGTLGLFTELLRP</sequence>
<dbReference type="Pfam" id="PF00440">
    <property type="entry name" value="TetR_N"/>
    <property type="match status" value="1"/>
</dbReference>
<evidence type="ECO:0000313" key="9">
    <source>
        <dbReference type="Proteomes" id="UP001519290"/>
    </source>
</evidence>
<feature type="domain" description="HTH tetR-type" evidence="7">
    <location>
        <begin position="24"/>
        <end position="84"/>
    </location>
</feature>
<proteinExistence type="predicted"/>
<dbReference type="PANTHER" id="PTHR47506">
    <property type="entry name" value="TRANSCRIPTIONAL REGULATORY PROTEIN"/>
    <property type="match status" value="1"/>
</dbReference>
<reference evidence="8 9" key="1">
    <citation type="submission" date="2021-03" db="EMBL/GenBank/DDBJ databases">
        <title>Sequencing the genomes of 1000 actinobacteria strains.</title>
        <authorList>
            <person name="Klenk H.-P."/>
        </authorList>
    </citation>
    <scope>NUCLEOTIDE SEQUENCE [LARGE SCALE GENOMIC DNA]</scope>
    <source>
        <strain evidence="8 9">DSM 14566</strain>
    </source>
</reference>
<gene>
    <name evidence="8" type="ORF">JOF43_001360</name>
</gene>
<dbReference type="PANTHER" id="PTHR47506:SF1">
    <property type="entry name" value="HTH-TYPE TRANSCRIPTIONAL REGULATOR YJDC"/>
    <property type="match status" value="1"/>
</dbReference>
<dbReference type="RefSeq" id="WP_209900521.1">
    <property type="nucleotide sequence ID" value="NZ_BAAAJW010000002.1"/>
</dbReference>
<dbReference type="PRINTS" id="PR00455">
    <property type="entry name" value="HTHTETR"/>
</dbReference>
<dbReference type="InterPro" id="IPR009057">
    <property type="entry name" value="Homeodomain-like_sf"/>
</dbReference>
<keyword evidence="4" id="KW-0804">Transcription</keyword>
<keyword evidence="9" id="KW-1185">Reference proteome</keyword>
<evidence type="ECO:0000259" key="7">
    <source>
        <dbReference type="PROSITE" id="PS50977"/>
    </source>
</evidence>
<evidence type="ECO:0000256" key="4">
    <source>
        <dbReference type="ARBA" id="ARBA00023163"/>
    </source>
</evidence>
<dbReference type="Gene3D" id="1.10.357.10">
    <property type="entry name" value="Tetracycline Repressor, domain 2"/>
    <property type="match status" value="1"/>
</dbReference>
<keyword evidence="2" id="KW-0805">Transcription regulation</keyword>
<dbReference type="SUPFAM" id="SSF46689">
    <property type="entry name" value="Homeodomain-like"/>
    <property type="match status" value="1"/>
</dbReference>
<dbReference type="InterPro" id="IPR001647">
    <property type="entry name" value="HTH_TetR"/>
</dbReference>
<dbReference type="SUPFAM" id="SSF48498">
    <property type="entry name" value="Tetracyclin repressor-like, C-terminal domain"/>
    <property type="match status" value="1"/>
</dbReference>
<dbReference type="Pfam" id="PF13977">
    <property type="entry name" value="TetR_C_6"/>
    <property type="match status" value="1"/>
</dbReference>
<protein>
    <submittedName>
        <fullName evidence="8">AcrR family transcriptional regulator</fullName>
    </submittedName>
</protein>
<dbReference type="EMBL" id="JAGIOD010000001">
    <property type="protein sequence ID" value="MBP2381403.1"/>
    <property type="molecule type" value="Genomic_DNA"/>
</dbReference>
<evidence type="ECO:0000256" key="3">
    <source>
        <dbReference type="ARBA" id="ARBA00023125"/>
    </source>
</evidence>
<evidence type="ECO:0000256" key="2">
    <source>
        <dbReference type="ARBA" id="ARBA00023015"/>
    </source>
</evidence>
<keyword evidence="3 5" id="KW-0238">DNA-binding</keyword>
<evidence type="ECO:0000256" key="5">
    <source>
        <dbReference type="PROSITE-ProRule" id="PRU00335"/>
    </source>
</evidence>
<evidence type="ECO:0000313" key="8">
    <source>
        <dbReference type="EMBL" id="MBP2381403.1"/>
    </source>
</evidence>